<name>A0A354YXA7_9FIRM</name>
<comment type="caution">
    <text evidence="5">The sequence shown here is derived from an EMBL/GenBank/DDBJ whole genome shotgun (WGS) entry which is preliminary data.</text>
</comment>
<proteinExistence type="inferred from homology"/>
<dbReference type="SMART" id="SM00382">
    <property type="entry name" value="AAA"/>
    <property type="match status" value="1"/>
</dbReference>
<dbReference type="InterPro" id="IPR003593">
    <property type="entry name" value="AAA+_ATPase"/>
</dbReference>
<dbReference type="GO" id="GO:0016887">
    <property type="term" value="F:ATP hydrolysis activity"/>
    <property type="evidence" value="ECO:0007669"/>
    <property type="project" value="InterPro"/>
</dbReference>
<keyword evidence="2" id="KW-0547">Nucleotide-binding</keyword>
<dbReference type="STRING" id="378794.GCA_001570625_01177"/>
<dbReference type="InterPro" id="IPR027417">
    <property type="entry name" value="P-loop_NTPase"/>
</dbReference>
<accession>A0A354YXA7</accession>
<dbReference type="FunFam" id="3.40.50.300:FF:000216">
    <property type="entry name" value="Type VII secretion ATPase EccA"/>
    <property type="match status" value="1"/>
</dbReference>
<evidence type="ECO:0000259" key="4">
    <source>
        <dbReference type="SMART" id="SM00382"/>
    </source>
</evidence>
<evidence type="ECO:0000256" key="3">
    <source>
        <dbReference type="ARBA" id="ARBA00022840"/>
    </source>
</evidence>
<protein>
    <submittedName>
        <fullName evidence="5">Stage V sporulation protein K</fullName>
    </submittedName>
</protein>
<evidence type="ECO:0000313" key="5">
    <source>
        <dbReference type="EMBL" id="HBK53346.1"/>
    </source>
</evidence>
<dbReference type="Pfam" id="PF00004">
    <property type="entry name" value="AAA"/>
    <property type="match status" value="1"/>
</dbReference>
<organism evidence="5 6">
    <name type="scientific">Syntrophomonas wolfei</name>
    <dbReference type="NCBI Taxonomy" id="863"/>
    <lineage>
        <taxon>Bacteria</taxon>
        <taxon>Bacillati</taxon>
        <taxon>Bacillota</taxon>
        <taxon>Clostridia</taxon>
        <taxon>Eubacteriales</taxon>
        <taxon>Syntrophomonadaceae</taxon>
        <taxon>Syntrophomonas</taxon>
    </lineage>
</organism>
<evidence type="ECO:0000256" key="2">
    <source>
        <dbReference type="ARBA" id="ARBA00022741"/>
    </source>
</evidence>
<dbReference type="AlphaFoldDB" id="A0A354YXA7"/>
<sequence length="299" mass="34433">MEISMRFADINQERERILSCPVPGYFPRKDSFLELERLIGLREVKRTLAEVAAFTLIQNRRSELRLKSDPTALHMVFKGNPGTGKTTVARILGRIFNEIGILSKGHLLEVERADLVGEYIGHTAQKTREILKRAMGGIVFIDEAYSLAQGGERDFGKEAISTLVKAMEDYRDNLVVILAGYSQEIDRFLKSNPGLRSRFPIHIDFCDYNAEELFQIALQIYQEREYELTNRCRWKLKQQLNEFVKNRHSHSGNARYVRNLAEKSIRLQALRIVDKDAPVRRDLVTIEEVDLPDPRSIQA</sequence>
<dbReference type="InterPro" id="IPR000641">
    <property type="entry name" value="CbxX/CfxQ"/>
</dbReference>
<dbReference type="EMBL" id="DNZF01000117">
    <property type="protein sequence ID" value="HBK53346.1"/>
    <property type="molecule type" value="Genomic_DNA"/>
</dbReference>
<gene>
    <name evidence="5" type="ORF">DDZ44_05375</name>
</gene>
<keyword evidence="3" id="KW-0067">ATP-binding</keyword>
<evidence type="ECO:0000256" key="1">
    <source>
        <dbReference type="ARBA" id="ARBA00010378"/>
    </source>
</evidence>
<dbReference type="PANTHER" id="PTHR43392:SF2">
    <property type="entry name" value="AAA-TYPE ATPASE FAMILY PROTEIN _ ANKYRIN REPEAT FAMILY PROTEIN"/>
    <property type="match status" value="1"/>
</dbReference>
<dbReference type="CDD" id="cd00009">
    <property type="entry name" value="AAA"/>
    <property type="match status" value="1"/>
</dbReference>
<dbReference type="SUPFAM" id="SSF52540">
    <property type="entry name" value="P-loop containing nucleoside triphosphate hydrolases"/>
    <property type="match status" value="1"/>
</dbReference>
<comment type="similarity">
    <text evidence="1">Belongs to the CbxX/CfxQ family.</text>
</comment>
<dbReference type="InterPro" id="IPR003959">
    <property type="entry name" value="ATPase_AAA_core"/>
</dbReference>
<dbReference type="InterPro" id="IPR050773">
    <property type="entry name" value="CbxX/CfxQ_RuBisCO_ESX"/>
</dbReference>
<dbReference type="InterPro" id="IPR041627">
    <property type="entry name" value="AAA_lid_6"/>
</dbReference>
<dbReference type="Gene3D" id="3.40.50.300">
    <property type="entry name" value="P-loop containing nucleotide triphosphate hydrolases"/>
    <property type="match status" value="1"/>
</dbReference>
<dbReference type="Gene3D" id="1.10.8.60">
    <property type="match status" value="1"/>
</dbReference>
<dbReference type="GO" id="GO:0005524">
    <property type="term" value="F:ATP binding"/>
    <property type="evidence" value="ECO:0007669"/>
    <property type="project" value="UniProtKB-KW"/>
</dbReference>
<feature type="domain" description="AAA+ ATPase" evidence="4">
    <location>
        <begin position="71"/>
        <end position="207"/>
    </location>
</feature>
<reference evidence="5 6" key="1">
    <citation type="journal article" date="2018" name="Nat. Biotechnol.">
        <title>A standardized bacterial taxonomy based on genome phylogeny substantially revises the tree of life.</title>
        <authorList>
            <person name="Parks D.H."/>
            <person name="Chuvochina M."/>
            <person name="Waite D.W."/>
            <person name="Rinke C."/>
            <person name="Skarshewski A."/>
            <person name="Chaumeil P.A."/>
            <person name="Hugenholtz P."/>
        </authorList>
    </citation>
    <scope>NUCLEOTIDE SEQUENCE [LARGE SCALE GENOMIC DNA]</scope>
    <source>
        <strain evidence="5">UBA10948</strain>
    </source>
</reference>
<dbReference type="Proteomes" id="UP000263273">
    <property type="component" value="Unassembled WGS sequence"/>
</dbReference>
<dbReference type="PANTHER" id="PTHR43392">
    <property type="entry name" value="AAA-TYPE ATPASE FAMILY PROTEIN / ANKYRIN REPEAT FAMILY PROTEIN"/>
    <property type="match status" value="1"/>
</dbReference>
<dbReference type="PRINTS" id="PR00819">
    <property type="entry name" value="CBXCFQXSUPER"/>
</dbReference>
<dbReference type="Pfam" id="PF17866">
    <property type="entry name" value="AAA_lid_6"/>
    <property type="match status" value="1"/>
</dbReference>
<evidence type="ECO:0000313" key="6">
    <source>
        <dbReference type="Proteomes" id="UP000263273"/>
    </source>
</evidence>
<dbReference type="RefSeq" id="WP_276620010.1">
    <property type="nucleotide sequence ID" value="NZ_DCDX01000060.1"/>
</dbReference>